<dbReference type="Pfam" id="PF20736">
    <property type="entry name" value="Glyco_hydro127M"/>
    <property type="match status" value="1"/>
</dbReference>
<dbReference type="PANTHER" id="PTHR43465:SF2">
    <property type="entry name" value="DUF1680 DOMAIN PROTEIN (AFU_ORTHOLOGUE AFUA_1G08910)"/>
    <property type="match status" value="1"/>
</dbReference>
<dbReference type="OrthoDB" id="654211at2759"/>
<dbReference type="PANTHER" id="PTHR43465">
    <property type="entry name" value="DUF1680 DOMAIN PROTEIN (AFU_ORTHOLOGUE AFUA_1G08910)"/>
    <property type="match status" value="1"/>
</dbReference>
<comment type="caution">
    <text evidence="4">The sequence shown here is derived from an EMBL/GenBank/DDBJ whole genome shotgun (WGS) entry which is preliminary data.</text>
</comment>
<dbReference type="GO" id="GO:0005975">
    <property type="term" value="P:carbohydrate metabolic process"/>
    <property type="evidence" value="ECO:0007669"/>
    <property type="project" value="InterPro"/>
</dbReference>
<evidence type="ECO:0000259" key="2">
    <source>
        <dbReference type="Pfam" id="PF20736"/>
    </source>
</evidence>
<evidence type="ECO:0000313" key="4">
    <source>
        <dbReference type="EMBL" id="RJE27632.1"/>
    </source>
</evidence>
<dbReference type="EMBL" id="MVGC01000001">
    <property type="protein sequence ID" value="RJE27632.1"/>
    <property type="molecule type" value="Genomic_DNA"/>
</dbReference>
<dbReference type="Pfam" id="PF20737">
    <property type="entry name" value="Glyco_hydro127C"/>
    <property type="match status" value="1"/>
</dbReference>
<feature type="domain" description="Non-reducing end beta-L-arabinofuranosidase-like GH127 catalytic" evidence="1">
    <location>
        <begin position="10"/>
        <end position="418"/>
    </location>
</feature>
<dbReference type="STRING" id="2070753.A0A3A2ZWW2"/>
<dbReference type="InterPro" id="IPR049046">
    <property type="entry name" value="Beta-AFase-like_GH127_middle"/>
</dbReference>
<dbReference type="Pfam" id="PF07944">
    <property type="entry name" value="Beta-AFase-like_GH127_cat"/>
    <property type="match status" value="1"/>
</dbReference>
<feature type="domain" description="Non-reducing end beta-L-arabinofuranosidase-like GH127 middle" evidence="2">
    <location>
        <begin position="430"/>
        <end position="501"/>
    </location>
</feature>
<sequence>MAFKTSNVRDVRITSQFWSQMQTCSREITIPAIIKAQKDTGHWYCLTWKEGHPVKPHPFWDSDIYKVTEAACYFLMTRDDPTLLAEIEGAVDMIRSAQHPDGYINSYYTVRGIQNRWTNIRDMHELYCIGHLVEACVAYESLTDSGRLLEPVMKAIRHVASVFGPEEGKKHGYPGHQEIEIGLLRLYELTKDPLLLYLAKYFITERGKRDEHGETYYDHEAKARGADPYDPMGTEMRHTYEFPRDYAYHQAHKPLVEQDEIKGHSVRAVYYLAAATDYVRLSGDQTIRDAVNRLWRDMVNTKMYITGGLGAMRQWEGFGPRYILGDAEEGNGCYAETCASFGLTNWCTRMLRLQLNSEYADIMEVALYNGFLGAVGLDGKSFYYENPLTTYSGYAKPRSTWFEVACCPPNVAKLLGSLGSLIYSSFDNVVAVHLWIASEFTVAQGNGTIISQKTNMPWSEEIELTVSGPKAVSLALRIPNWALANFTCSVEGEMRQGYLHLSEVQNCTVKLHFPLEPRKVYANPMTGKNEVAIMLGPLVYCIEDIDNESVNVDYVALTDAPVRKGPPKNIATVEDVIPIHATGRVLQNAKWSSLYSSTPWQWSEQTVDLVFVPYFLRMNRGGNGGMHVWSKRV</sequence>
<keyword evidence="5" id="KW-1185">Reference proteome</keyword>
<evidence type="ECO:0000259" key="3">
    <source>
        <dbReference type="Pfam" id="PF20737"/>
    </source>
</evidence>
<name>A0A3A2ZWW2_9EURO</name>
<dbReference type="Proteomes" id="UP000266188">
    <property type="component" value="Unassembled WGS sequence"/>
</dbReference>
<dbReference type="InterPro" id="IPR008928">
    <property type="entry name" value="6-hairpin_glycosidase_sf"/>
</dbReference>
<feature type="domain" description="Non-reducing end beta-L-arabinofuranosidase-like GH127 C-terminal" evidence="3">
    <location>
        <begin position="518"/>
        <end position="630"/>
    </location>
</feature>
<dbReference type="AlphaFoldDB" id="A0A3A2ZWW2"/>
<evidence type="ECO:0000313" key="5">
    <source>
        <dbReference type="Proteomes" id="UP000266188"/>
    </source>
</evidence>
<dbReference type="InterPro" id="IPR049174">
    <property type="entry name" value="Beta-AFase-like"/>
</dbReference>
<proteinExistence type="predicted"/>
<gene>
    <name evidence="4" type="ORF">PHISCL_00057</name>
</gene>
<dbReference type="InterPro" id="IPR049049">
    <property type="entry name" value="Beta-AFase-like_GH127_C"/>
</dbReference>
<reference evidence="5" key="1">
    <citation type="submission" date="2017-02" db="EMBL/GenBank/DDBJ databases">
        <authorList>
            <person name="Tafer H."/>
            <person name="Lopandic K."/>
        </authorList>
    </citation>
    <scope>NUCLEOTIDE SEQUENCE [LARGE SCALE GENOMIC DNA]</scope>
    <source>
        <strain evidence="5">CBS 366.77</strain>
    </source>
</reference>
<dbReference type="SUPFAM" id="SSF48208">
    <property type="entry name" value="Six-hairpin glycosidases"/>
    <property type="match status" value="1"/>
</dbReference>
<evidence type="ECO:0000259" key="1">
    <source>
        <dbReference type="Pfam" id="PF07944"/>
    </source>
</evidence>
<accession>A0A3A2ZWW2</accession>
<protein>
    <submittedName>
        <fullName evidence="4">DUF1680 domain protein</fullName>
    </submittedName>
</protein>
<dbReference type="InterPro" id="IPR012878">
    <property type="entry name" value="Beta-AFase-like_GH127_cat"/>
</dbReference>
<organism evidence="4 5">
    <name type="scientific">Aspergillus sclerotialis</name>
    <dbReference type="NCBI Taxonomy" id="2070753"/>
    <lineage>
        <taxon>Eukaryota</taxon>
        <taxon>Fungi</taxon>
        <taxon>Dikarya</taxon>
        <taxon>Ascomycota</taxon>
        <taxon>Pezizomycotina</taxon>
        <taxon>Eurotiomycetes</taxon>
        <taxon>Eurotiomycetidae</taxon>
        <taxon>Eurotiales</taxon>
        <taxon>Aspergillaceae</taxon>
        <taxon>Aspergillus</taxon>
        <taxon>Aspergillus subgen. Polypaecilum</taxon>
    </lineage>
</organism>